<dbReference type="AlphaFoldDB" id="A0A401H674"/>
<dbReference type="InterPro" id="IPR051044">
    <property type="entry name" value="MAG_DAG_Lipase"/>
</dbReference>
<dbReference type="OrthoDB" id="10249433at2759"/>
<protein>
    <submittedName>
        <fullName evidence="2">Lysophospholipase</fullName>
    </submittedName>
</protein>
<dbReference type="Gene3D" id="3.40.50.1820">
    <property type="entry name" value="alpha/beta hydrolase"/>
    <property type="match status" value="1"/>
</dbReference>
<reference evidence="2 3" key="1">
    <citation type="journal article" date="2018" name="Sci. Rep.">
        <title>Genome sequence of the cauliflower mushroom Sparassis crispa (Hanabiratake) and its association with beneficial usage.</title>
        <authorList>
            <person name="Kiyama R."/>
            <person name="Furutani Y."/>
            <person name="Kawaguchi K."/>
            <person name="Nakanishi T."/>
        </authorList>
    </citation>
    <scope>NUCLEOTIDE SEQUENCE [LARGE SCALE GENOMIC DNA]</scope>
</reference>
<dbReference type="GeneID" id="38786806"/>
<organism evidence="2 3">
    <name type="scientific">Sparassis crispa</name>
    <dbReference type="NCBI Taxonomy" id="139825"/>
    <lineage>
        <taxon>Eukaryota</taxon>
        <taxon>Fungi</taxon>
        <taxon>Dikarya</taxon>
        <taxon>Basidiomycota</taxon>
        <taxon>Agaricomycotina</taxon>
        <taxon>Agaricomycetes</taxon>
        <taxon>Polyporales</taxon>
        <taxon>Sparassidaceae</taxon>
        <taxon>Sparassis</taxon>
    </lineage>
</organism>
<proteinExistence type="predicted"/>
<dbReference type="EMBL" id="BFAD01000017">
    <property type="protein sequence ID" value="GBE89889.1"/>
    <property type="molecule type" value="Genomic_DNA"/>
</dbReference>
<dbReference type="STRING" id="139825.A0A401H674"/>
<name>A0A401H674_9APHY</name>
<dbReference type="Proteomes" id="UP000287166">
    <property type="component" value="Unassembled WGS sequence"/>
</dbReference>
<dbReference type="FunCoup" id="A0A401H674">
    <property type="interactions" value="140"/>
</dbReference>
<dbReference type="InterPro" id="IPR022742">
    <property type="entry name" value="Hydrolase_4"/>
</dbReference>
<accession>A0A401H674</accession>
<dbReference type="Pfam" id="PF12146">
    <property type="entry name" value="Hydrolase_4"/>
    <property type="match status" value="1"/>
</dbReference>
<dbReference type="PANTHER" id="PTHR11614">
    <property type="entry name" value="PHOSPHOLIPASE-RELATED"/>
    <property type="match status" value="1"/>
</dbReference>
<sequence>MSAFSEAWLVGPSSTNFYTRTYVGEAPNSVLIYLHGAGEHIGRYDETHALFAQRGVAVFTFDQRGFGLTAQDEEHRSANSSYGKANWREQMEDIEWAVKHVRSEFPNLPIFLMGFSLGGTAVLGFATREDAPPEQSTVALLSGIIGFAPTVQLVHLPPKLVYLIAKLIRWIMPHALYPIRNKPKDLSRNPKTNAAYLQDPLVGTPGSLEYIGDGIDYGQDLLNKDYKRWPENLPILFVHGSADTVASPVKTEEFYHKIPATDKKLVIYPGAYHELHNEPDGVKEKVLEDILAFIDSHSQPRQ</sequence>
<dbReference type="InParanoid" id="A0A401H674"/>
<gene>
    <name evidence="2" type="ORF">SCP_1702150</name>
</gene>
<evidence type="ECO:0000313" key="2">
    <source>
        <dbReference type="EMBL" id="GBE89889.1"/>
    </source>
</evidence>
<keyword evidence="3" id="KW-1185">Reference proteome</keyword>
<dbReference type="InterPro" id="IPR029058">
    <property type="entry name" value="AB_hydrolase_fold"/>
</dbReference>
<evidence type="ECO:0000313" key="3">
    <source>
        <dbReference type="Proteomes" id="UP000287166"/>
    </source>
</evidence>
<dbReference type="RefSeq" id="XP_027620802.1">
    <property type="nucleotide sequence ID" value="XM_027765001.1"/>
</dbReference>
<feature type="domain" description="Serine aminopeptidase S33" evidence="1">
    <location>
        <begin position="27"/>
        <end position="280"/>
    </location>
</feature>
<dbReference type="SUPFAM" id="SSF53474">
    <property type="entry name" value="alpha/beta-Hydrolases"/>
    <property type="match status" value="1"/>
</dbReference>
<evidence type="ECO:0000259" key="1">
    <source>
        <dbReference type="Pfam" id="PF12146"/>
    </source>
</evidence>
<comment type="caution">
    <text evidence="2">The sequence shown here is derived from an EMBL/GenBank/DDBJ whole genome shotgun (WGS) entry which is preliminary data.</text>
</comment>